<sequence>MFWRLEYFFLCFAVLGLFAAPISCAEKRTGIVYTGDQLMALSPPSFVVGEKPQIPKEQRRKRRGSKAGVKQRMKRRRFKPCFPAVITGNVRSLANKMDELEALTRTQWEYREATIVETWLHGLIPDSNVMIAGFSTVRVDRDTTAAGKKKGGGLAVFVSNRWCNPEHIHVKERVCSPHVELIAIGLRPY</sequence>
<feature type="signal peptide" evidence="2">
    <location>
        <begin position="1"/>
        <end position="19"/>
    </location>
</feature>
<evidence type="ECO:0000313" key="4">
    <source>
        <dbReference type="Proteomes" id="UP000324091"/>
    </source>
</evidence>
<keyword evidence="2" id="KW-0732">Signal</keyword>
<evidence type="ECO:0000256" key="1">
    <source>
        <dbReference type="SAM" id="MobiDB-lite"/>
    </source>
</evidence>
<organism evidence="3 4">
    <name type="scientific">Takifugu flavidus</name>
    <name type="common">sansaifugu</name>
    <dbReference type="NCBI Taxonomy" id="433684"/>
    <lineage>
        <taxon>Eukaryota</taxon>
        <taxon>Metazoa</taxon>
        <taxon>Chordata</taxon>
        <taxon>Craniata</taxon>
        <taxon>Vertebrata</taxon>
        <taxon>Euteleostomi</taxon>
        <taxon>Actinopterygii</taxon>
        <taxon>Neopterygii</taxon>
        <taxon>Teleostei</taxon>
        <taxon>Neoteleostei</taxon>
        <taxon>Acanthomorphata</taxon>
        <taxon>Eupercaria</taxon>
        <taxon>Tetraodontiformes</taxon>
        <taxon>Tetradontoidea</taxon>
        <taxon>Tetraodontidae</taxon>
        <taxon>Takifugu</taxon>
    </lineage>
</organism>
<comment type="caution">
    <text evidence="3">The sequence shown here is derived from an EMBL/GenBank/DDBJ whole genome shotgun (WGS) entry which is preliminary data.</text>
</comment>
<dbReference type="EMBL" id="RHFK02000002">
    <property type="protein sequence ID" value="TWW80174.1"/>
    <property type="molecule type" value="Genomic_DNA"/>
</dbReference>
<gene>
    <name evidence="3" type="ORF">D4764_10G0012040</name>
</gene>
<feature type="chain" id="PRO_5022930491" evidence="2">
    <location>
        <begin position="20"/>
        <end position="189"/>
    </location>
</feature>
<keyword evidence="4" id="KW-1185">Reference proteome</keyword>
<protein>
    <submittedName>
        <fullName evidence="3">Uncharacterized protein</fullName>
    </submittedName>
</protein>
<accession>A0A5C6PK96</accession>
<reference evidence="3 4" key="1">
    <citation type="submission" date="2019-04" db="EMBL/GenBank/DDBJ databases">
        <title>Chromosome genome assembly for Takifugu flavidus.</title>
        <authorList>
            <person name="Xiao S."/>
        </authorList>
    </citation>
    <scope>NUCLEOTIDE SEQUENCE [LARGE SCALE GENOMIC DNA]</scope>
    <source>
        <strain evidence="3">HTHZ2018</strain>
        <tissue evidence="3">Muscle</tissue>
    </source>
</reference>
<dbReference type="AlphaFoldDB" id="A0A5C6PK96"/>
<dbReference type="Proteomes" id="UP000324091">
    <property type="component" value="Chromosome 10"/>
</dbReference>
<feature type="compositionally biased region" description="Basic residues" evidence="1">
    <location>
        <begin position="58"/>
        <end position="72"/>
    </location>
</feature>
<evidence type="ECO:0000256" key="2">
    <source>
        <dbReference type="SAM" id="SignalP"/>
    </source>
</evidence>
<evidence type="ECO:0000313" key="3">
    <source>
        <dbReference type="EMBL" id="TWW80174.1"/>
    </source>
</evidence>
<proteinExistence type="predicted"/>
<name>A0A5C6PK96_9TELE</name>
<feature type="region of interest" description="Disordered" evidence="1">
    <location>
        <begin position="49"/>
        <end position="72"/>
    </location>
</feature>